<dbReference type="Proteomes" id="UP000887579">
    <property type="component" value="Unplaced"/>
</dbReference>
<reference evidence="2" key="1">
    <citation type="submission" date="2022-11" db="UniProtKB">
        <authorList>
            <consortium name="WormBaseParasite"/>
        </authorList>
    </citation>
    <scope>IDENTIFICATION</scope>
</reference>
<evidence type="ECO:0000313" key="2">
    <source>
        <dbReference type="WBParaSite" id="ES5_v2.g28728.t1"/>
    </source>
</evidence>
<protein>
    <submittedName>
        <fullName evidence="2">Cullin protein neddylation domain-containing protein</fullName>
    </submittedName>
</protein>
<evidence type="ECO:0000313" key="1">
    <source>
        <dbReference type="Proteomes" id="UP000887579"/>
    </source>
</evidence>
<dbReference type="WBParaSite" id="ES5_v2.g28728.t1">
    <property type="protein sequence ID" value="ES5_v2.g28728.t1"/>
    <property type="gene ID" value="ES5_v2.g28728"/>
</dbReference>
<accession>A0AC34GG40</accession>
<organism evidence="1 2">
    <name type="scientific">Panagrolaimus sp. ES5</name>
    <dbReference type="NCBI Taxonomy" id="591445"/>
    <lineage>
        <taxon>Eukaryota</taxon>
        <taxon>Metazoa</taxon>
        <taxon>Ecdysozoa</taxon>
        <taxon>Nematoda</taxon>
        <taxon>Chromadorea</taxon>
        <taxon>Rhabditida</taxon>
        <taxon>Tylenchina</taxon>
        <taxon>Panagrolaimomorpha</taxon>
        <taxon>Panagrolaimoidea</taxon>
        <taxon>Panagrolaimidae</taxon>
        <taxon>Panagrolaimus</taxon>
    </lineage>
</organism>
<proteinExistence type="predicted"/>
<sequence length="73" mass="8676">MNLRKLEIDAAIVRIMKAKQRFLHNFLMTDVTKLLQSRFMPDLSCIKKCIESLIERDYLKRDENDSKTLVYIA</sequence>
<name>A0AC34GG40_9BILA</name>